<dbReference type="EMBL" id="CP009571">
    <property type="protein sequence ID" value="AIT05625.1"/>
    <property type="molecule type" value="Genomic_DNA"/>
</dbReference>
<dbReference type="PANTHER" id="PTHR34477:SF5">
    <property type="entry name" value="BSL5627 PROTEIN"/>
    <property type="match status" value="1"/>
</dbReference>
<organism evidence="3 4">
    <name type="scientific">Sphingomonas taxi</name>
    <dbReference type="NCBI Taxonomy" id="1549858"/>
    <lineage>
        <taxon>Bacteria</taxon>
        <taxon>Pseudomonadati</taxon>
        <taxon>Pseudomonadota</taxon>
        <taxon>Alphaproteobacteria</taxon>
        <taxon>Sphingomonadales</taxon>
        <taxon>Sphingomonadaceae</taxon>
        <taxon>Sphingomonas</taxon>
    </lineage>
</organism>
<evidence type="ECO:0000313" key="4">
    <source>
        <dbReference type="Proteomes" id="UP000033200"/>
    </source>
</evidence>
<keyword evidence="3" id="KW-0378">Hydrolase</keyword>
<dbReference type="GO" id="GO:0004519">
    <property type="term" value="F:endonuclease activity"/>
    <property type="evidence" value="ECO:0007669"/>
    <property type="project" value="UniProtKB-KW"/>
</dbReference>
<dbReference type="CDD" id="cd10448">
    <property type="entry name" value="GIY-YIG_unchar_3"/>
    <property type="match status" value="1"/>
</dbReference>
<name>A0A097EDL4_9SPHN</name>
<keyword evidence="4" id="KW-1185">Reference proteome</keyword>
<sequence length="96" mass="11578">MSKPGYVYMMASQLNGTIYLGVTSDLPARVYQHRNGLVEGFTKKYGCKRLVWYEVHDELESARYRELQLKKWNRQWKLRLIEEKNPDWDDLFESLF</sequence>
<evidence type="ECO:0000259" key="2">
    <source>
        <dbReference type="PROSITE" id="PS50164"/>
    </source>
</evidence>
<dbReference type="KEGG" id="stax:MC45_03525"/>
<keyword evidence="3" id="KW-0255">Endonuclease</keyword>
<reference evidence="3 4" key="1">
    <citation type="submission" date="2014-09" db="EMBL/GenBank/DDBJ databases">
        <title>Using Illumina technology Improving SMRT sequencing Genome Assembly by RASTools.</title>
        <authorList>
            <person name="Zhou Y."/>
            <person name="Ma T."/>
            <person name="Liu T."/>
        </authorList>
    </citation>
    <scope>NUCLEOTIDE SEQUENCE [LARGE SCALE GENOMIC DNA]</scope>
    <source>
        <strain evidence="3 4">ATCC 55669</strain>
    </source>
</reference>
<gene>
    <name evidence="3" type="ORF">MC45_03525</name>
</gene>
<dbReference type="Pfam" id="PF01541">
    <property type="entry name" value="GIY-YIG"/>
    <property type="match status" value="1"/>
</dbReference>
<feature type="domain" description="GIY-YIG" evidence="2">
    <location>
        <begin position="3"/>
        <end position="79"/>
    </location>
</feature>
<evidence type="ECO:0000256" key="1">
    <source>
        <dbReference type="ARBA" id="ARBA00007435"/>
    </source>
</evidence>
<dbReference type="SMART" id="SM00465">
    <property type="entry name" value="GIYc"/>
    <property type="match status" value="1"/>
</dbReference>
<protein>
    <submittedName>
        <fullName evidence="3">Endonuclease</fullName>
    </submittedName>
</protein>
<dbReference type="InterPro" id="IPR050190">
    <property type="entry name" value="UPF0213_domain"/>
</dbReference>
<dbReference type="InterPro" id="IPR000305">
    <property type="entry name" value="GIY-YIG_endonuc"/>
</dbReference>
<dbReference type="RefSeq" id="WP_038659575.1">
    <property type="nucleotide sequence ID" value="NZ_CP009571.1"/>
</dbReference>
<proteinExistence type="inferred from homology"/>
<dbReference type="AlphaFoldDB" id="A0A097EDL4"/>
<dbReference type="HOGENOM" id="CLU_135650_3_1_5"/>
<dbReference type="eggNOG" id="COG2827">
    <property type="taxonomic scope" value="Bacteria"/>
</dbReference>
<dbReference type="SUPFAM" id="SSF82771">
    <property type="entry name" value="GIY-YIG endonuclease"/>
    <property type="match status" value="1"/>
</dbReference>
<dbReference type="PANTHER" id="PTHR34477">
    <property type="entry name" value="UPF0213 PROTEIN YHBQ"/>
    <property type="match status" value="1"/>
</dbReference>
<keyword evidence="3" id="KW-0540">Nuclease</keyword>
<accession>A0A097EDL4</accession>
<evidence type="ECO:0000313" key="3">
    <source>
        <dbReference type="EMBL" id="AIT05625.1"/>
    </source>
</evidence>
<comment type="similarity">
    <text evidence="1">Belongs to the UPF0213 family.</text>
</comment>
<dbReference type="STRING" id="1549858.MC45_03525"/>
<dbReference type="InterPro" id="IPR035901">
    <property type="entry name" value="GIY-YIG_endonuc_sf"/>
</dbReference>
<dbReference type="PROSITE" id="PS50164">
    <property type="entry name" value="GIY_YIG"/>
    <property type="match status" value="1"/>
</dbReference>
<dbReference type="Gene3D" id="3.40.1440.10">
    <property type="entry name" value="GIY-YIG endonuclease"/>
    <property type="match status" value="1"/>
</dbReference>
<dbReference type="Proteomes" id="UP000033200">
    <property type="component" value="Chromosome"/>
</dbReference>